<dbReference type="EMBL" id="SLXA01000001">
    <property type="protein sequence ID" value="TCO86391.1"/>
    <property type="molecule type" value="Genomic_DNA"/>
</dbReference>
<evidence type="ECO:0000313" key="1">
    <source>
        <dbReference type="EMBL" id="TCO86391.1"/>
    </source>
</evidence>
<organism evidence="1 2">
    <name type="scientific">Frisingicoccus caecimuris</name>
    <dbReference type="NCBI Taxonomy" id="1796636"/>
    <lineage>
        <taxon>Bacteria</taxon>
        <taxon>Bacillati</taxon>
        <taxon>Bacillota</taxon>
        <taxon>Clostridia</taxon>
        <taxon>Lachnospirales</taxon>
        <taxon>Lachnospiraceae</taxon>
        <taxon>Frisingicoccus</taxon>
    </lineage>
</organism>
<name>A0A4R2LFG1_9FIRM</name>
<dbReference type="AlphaFoldDB" id="A0A4R2LFG1"/>
<keyword evidence="2" id="KW-1185">Reference proteome</keyword>
<reference evidence="1 2" key="1">
    <citation type="submission" date="2019-03" db="EMBL/GenBank/DDBJ databases">
        <title>Genomic Encyclopedia of Type Strains, Phase IV (KMG-IV): sequencing the most valuable type-strain genomes for metagenomic binning, comparative biology and taxonomic classification.</title>
        <authorList>
            <person name="Goeker M."/>
        </authorList>
    </citation>
    <scope>NUCLEOTIDE SEQUENCE [LARGE SCALE GENOMIC DNA]</scope>
    <source>
        <strain evidence="1 2">DSM 28559</strain>
    </source>
</reference>
<proteinExistence type="predicted"/>
<protein>
    <submittedName>
        <fullName evidence="1">Uncharacterized protein</fullName>
    </submittedName>
</protein>
<comment type="caution">
    <text evidence="1">The sequence shown here is derived from an EMBL/GenBank/DDBJ whole genome shotgun (WGS) entry which is preliminary data.</text>
</comment>
<accession>A0A4R2LFG1</accession>
<evidence type="ECO:0000313" key="2">
    <source>
        <dbReference type="Proteomes" id="UP000295711"/>
    </source>
</evidence>
<sequence length="56" mass="6373">MLDTTITASRPATECARCDAEYREKNGCSLGRTSTQVTACQIEHSSWREKVMDRFM</sequence>
<gene>
    <name evidence="1" type="ORF">EV212_101176</name>
</gene>
<dbReference type="Proteomes" id="UP000295711">
    <property type="component" value="Unassembled WGS sequence"/>
</dbReference>
<dbReference type="RefSeq" id="WP_165873256.1">
    <property type="nucleotide sequence ID" value="NZ_JANKAQ010000005.1"/>
</dbReference>